<sequence>MGALVAAGEVLSLTLKYWKLVALAALIAAVPIAYLVGHGRGDSSGYSRRVAEVAAADLKAELERKGDNAKLAGMSDYDLCVSGLRGSGMPVDACEQLRGLPESKP</sequence>
<dbReference type="AlphaFoldDB" id="A0A6M7TJV3"/>
<dbReference type="EMBL" id="QZXA01000009">
    <property type="protein sequence ID" value="RJT31119.1"/>
    <property type="molecule type" value="Genomic_DNA"/>
</dbReference>
<dbReference type="Proteomes" id="UP000275530">
    <property type="component" value="Unassembled WGS sequence"/>
</dbReference>
<gene>
    <name evidence="1" type="ORF">D3242_22940</name>
</gene>
<name>A0A6M7TJV3_9HYPH</name>
<reference evidence="1 2" key="1">
    <citation type="submission" date="2018-09" db="EMBL/GenBank/DDBJ databases">
        <title>Mesorhizobium carmichaelinearum sp. nov. isolated from Carmichaelinea spp. root nodules in New Zealand.</title>
        <authorList>
            <person name="De Meyer S.E."/>
        </authorList>
    </citation>
    <scope>NUCLEOTIDE SEQUENCE [LARGE SCALE GENOMIC DNA]</scope>
    <source>
        <strain evidence="1 2">LMG 28313</strain>
    </source>
</reference>
<evidence type="ECO:0000313" key="1">
    <source>
        <dbReference type="EMBL" id="RJT31119.1"/>
    </source>
</evidence>
<keyword evidence="2" id="KW-1185">Reference proteome</keyword>
<organism evidence="1 2">
    <name type="scientific">Mesorhizobium jarvisii</name>
    <dbReference type="NCBI Taxonomy" id="1777867"/>
    <lineage>
        <taxon>Bacteria</taxon>
        <taxon>Pseudomonadati</taxon>
        <taxon>Pseudomonadota</taxon>
        <taxon>Alphaproteobacteria</taxon>
        <taxon>Hyphomicrobiales</taxon>
        <taxon>Phyllobacteriaceae</taxon>
        <taxon>Mesorhizobium</taxon>
    </lineage>
</organism>
<proteinExistence type="predicted"/>
<accession>A0A6M7TJV3</accession>
<comment type="caution">
    <text evidence="1">The sequence shown here is derived from an EMBL/GenBank/DDBJ whole genome shotgun (WGS) entry which is preliminary data.</text>
</comment>
<evidence type="ECO:0000313" key="2">
    <source>
        <dbReference type="Proteomes" id="UP000275530"/>
    </source>
</evidence>
<protein>
    <submittedName>
        <fullName evidence="1">Uncharacterized protein</fullName>
    </submittedName>
</protein>
<dbReference type="RefSeq" id="WP_064982697.1">
    <property type="nucleotide sequence ID" value="NZ_CP033507.1"/>
</dbReference>